<dbReference type="InterPro" id="IPR032818">
    <property type="entry name" value="DedA-like"/>
</dbReference>
<comment type="caution">
    <text evidence="9">The sequence shown here is derived from an EMBL/GenBank/DDBJ whole genome shotgun (WGS) entry which is preliminary data.</text>
</comment>
<dbReference type="OrthoDB" id="162303at2"/>
<protein>
    <submittedName>
        <fullName evidence="9">DedA family protein</fullName>
    </submittedName>
</protein>
<feature type="transmembrane region" description="Helical" evidence="7">
    <location>
        <begin position="12"/>
        <end position="35"/>
    </location>
</feature>
<keyword evidence="4 7" id="KW-0812">Transmembrane</keyword>
<dbReference type="PANTHER" id="PTHR30353:SF0">
    <property type="entry name" value="TRANSMEMBRANE PROTEIN"/>
    <property type="match status" value="1"/>
</dbReference>
<keyword evidence="10" id="KW-1185">Reference proteome</keyword>
<evidence type="ECO:0000256" key="2">
    <source>
        <dbReference type="ARBA" id="ARBA00010792"/>
    </source>
</evidence>
<dbReference type="InterPro" id="IPR032816">
    <property type="entry name" value="VTT_dom"/>
</dbReference>
<feature type="transmembrane region" description="Helical" evidence="7">
    <location>
        <begin position="174"/>
        <end position="195"/>
    </location>
</feature>
<organism evidence="9 10">
    <name type="scientific">Pseudoclavibacter caeni</name>
    <dbReference type="NCBI Taxonomy" id="908846"/>
    <lineage>
        <taxon>Bacteria</taxon>
        <taxon>Bacillati</taxon>
        <taxon>Actinomycetota</taxon>
        <taxon>Actinomycetes</taxon>
        <taxon>Micrococcales</taxon>
        <taxon>Microbacteriaceae</taxon>
        <taxon>Pseudoclavibacter</taxon>
    </lineage>
</organism>
<dbReference type="PANTHER" id="PTHR30353">
    <property type="entry name" value="INNER MEMBRANE PROTEIN DEDA-RELATED"/>
    <property type="match status" value="1"/>
</dbReference>
<proteinExistence type="inferred from homology"/>
<evidence type="ECO:0000259" key="8">
    <source>
        <dbReference type="Pfam" id="PF09335"/>
    </source>
</evidence>
<name>A0A7C8BRA8_9MICO</name>
<dbReference type="Proteomes" id="UP000481339">
    <property type="component" value="Unassembled WGS sequence"/>
</dbReference>
<dbReference type="RefSeq" id="WP_158036561.1">
    <property type="nucleotide sequence ID" value="NZ_BAAAZV010000011.1"/>
</dbReference>
<dbReference type="AlphaFoldDB" id="A0A7C8BRA8"/>
<evidence type="ECO:0000256" key="7">
    <source>
        <dbReference type="RuleBase" id="RU367016"/>
    </source>
</evidence>
<feature type="transmembrane region" description="Helical" evidence="7">
    <location>
        <begin position="60"/>
        <end position="80"/>
    </location>
</feature>
<reference evidence="9 10" key="1">
    <citation type="submission" date="2019-09" db="EMBL/GenBank/DDBJ databases">
        <title>Phylogeny of genus Pseudoclavibacter and closely related genus.</title>
        <authorList>
            <person name="Li Y."/>
        </authorList>
    </citation>
    <scope>NUCLEOTIDE SEQUENCE [LARGE SCALE GENOMIC DNA]</scope>
    <source>
        <strain evidence="9 10">JCM 16921</strain>
    </source>
</reference>
<accession>A0A7C8BRA8</accession>
<feature type="transmembrane region" description="Helical" evidence="7">
    <location>
        <begin position="143"/>
        <end position="168"/>
    </location>
</feature>
<dbReference type="GO" id="GO:0005886">
    <property type="term" value="C:plasma membrane"/>
    <property type="evidence" value="ECO:0007669"/>
    <property type="project" value="UniProtKB-SubCell"/>
</dbReference>
<keyword evidence="5 7" id="KW-1133">Transmembrane helix</keyword>
<evidence type="ECO:0000313" key="10">
    <source>
        <dbReference type="Proteomes" id="UP000481339"/>
    </source>
</evidence>
<gene>
    <name evidence="9" type="ORF">F8O02_07130</name>
</gene>
<comment type="subcellular location">
    <subcellularLocation>
        <location evidence="1 7">Cell membrane</location>
        <topology evidence="1 7">Multi-pass membrane protein</topology>
    </subcellularLocation>
</comment>
<evidence type="ECO:0000313" key="9">
    <source>
        <dbReference type="EMBL" id="KAB1631708.1"/>
    </source>
</evidence>
<keyword evidence="3 7" id="KW-1003">Cell membrane</keyword>
<evidence type="ECO:0000256" key="4">
    <source>
        <dbReference type="ARBA" id="ARBA00022692"/>
    </source>
</evidence>
<evidence type="ECO:0000256" key="5">
    <source>
        <dbReference type="ARBA" id="ARBA00022989"/>
    </source>
</evidence>
<evidence type="ECO:0000256" key="1">
    <source>
        <dbReference type="ARBA" id="ARBA00004651"/>
    </source>
</evidence>
<comment type="similarity">
    <text evidence="2 7">Belongs to the DedA family.</text>
</comment>
<dbReference type="EMBL" id="WBKA01000005">
    <property type="protein sequence ID" value="KAB1631708.1"/>
    <property type="molecule type" value="Genomic_DNA"/>
</dbReference>
<evidence type="ECO:0000256" key="6">
    <source>
        <dbReference type="ARBA" id="ARBA00023136"/>
    </source>
</evidence>
<sequence>MTDLLAAFTDGLVAAAGSPWTLVGLFAFIVVDAFFPPVPSETLVVALAAVSRASGAPDPWVLLGVSAVGAVVGDSIAWWLGARLRLNERAWAARPRVARMIAAASRMLHRRPAALLLSARYIPVGRVVVNMTAGATGFPWRRFVPLSAVAGVCWAVYSVGIGMLAAGWTEDDPLLAAGLAIVVALALGAAIDWGVRGVQRLLRRRALARLRDESAGADEAAPS</sequence>
<dbReference type="Pfam" id="PF09335">
    <property type="entry name" value="VTT_dom"/>
    <property type="match status" value="1"/>
</dbReference>
<keyword evidence="6 7" id="KW-0472">Membrane</keyword>
<evidence type="ECO:0000256" key="3">
    <source>
        <dbReference type="ARBA" id="ARBA00022475"/>
    </source>
</evidence>
<feature type="domain" description="VTT" evidence="8">
    <location>
        <begin position="38"/>
        <end position="162"/>
    </location>
</feature>